<dbReference type="InterPro" id="IPR016167">
    <property type="entry name" value="FAD-bd_PCMH_sub1"/>
</dbReference>
<protein>
    <submittedName>
        <fullName evidence="7">FAD-binding oxidoreductase</fullName>
    </submittedName>
</protein>
<dbReference type="PROSITE" id="PS00862">
    <property type="entry name" value="OX2_COVAL_FAD"/>
    <property type="match status" value="1"/>
</dbReference>
<dbReference type="Gene3D" id="3.30.43.10">
    <property type="entry name" value="Uridine Diphospho-n-acetylenolpyruvylglucosamine Reductase, domain 2"/>
    <property type="match status" value="1"/>
</dbReference>
<dbReference type="InterPro" id="IPR006093">
    <property type="entry name" value="Oxy_OxRdtase_FAD_BS"/>
</dbReference>
<dbReference type="Pfam" id="PF01565">
    <property type="entry name" value="FAD_binding_4"/>
    <property type="match status" value="1"/>
</dbReference>
<comment type="caution">
    <text evidence="7">The sequence shown here is derived from an EMBL/GenBank/DDBJ whole genome shotgun (WGS) entry which is preliminary data.</text>
</comment>
<keyword evidence="4" id="KW-0274">FAD</keyword>
<keyword evidence="3" id="KW-0285">Flavoprotein</keyword>
<evidence type="ECO:0000259" key="6">
    <source>
        <dbReference type="PROSITE" id="PS51387"/>
    </source>
</evidence>
<evidence type="ECO:0000313" key="7">
    <source>
        <dbReference type="EMBL" id="MTJ03493.1"/>
    </source>
</evidence>
<dbReference type="Pfam" id="PF08031">
    <property type="entry name" value="BBE"/>
    <property type="match status" value="1"/>
</dbReference>
<evidence type="ECO:0000256" key="5">
    <source>
        <dbReference type="ARBA" id="ARBA00023002"/>
    </source>
</evidence>
<keyword evidence="5" id="KW-0560">Oxidoreductase</keyword>
<dbReference type="PANTHER" id="PTHR42973:SF39">
    <property type="entry name" value="FAD-BINDING PCMH-TYPE DOMAIN-CONTAINING PROTEIN"/>
    <property type="match status" value="1"/>
</dbReference>
<dbReference type="Proteomes" id="UP000483078">
    <property type="component" value="Unassembled WGS sequence"/>
</dbReference>
<dbReference type="GO" id="GO:0071949">
    <property type="term" value="F:FAD binding"/>
    <property type="evidence" value="ECO:0007669"/>
    <property type="project" value="InterPro"/>
</dbReference>
<dbReference type="InterPro" id="IPR012951">
    <property type="entry name" value="BBE"/>
</dbReference>
<feature type="domain" description="FAD-binding PCMH-type" evidence="6">
    <location>
        <begin position="46"/>
        <end position="216"/>
    </location>
</feature>
<dbReference type="InterPro" id="IPR036318">
    <property type="entry name" value="FAD-bd_PCMH-like_sf"/>
</dbReference>
<dbReference type="PANTHER" id="PTHR42973">
    <property type="entry name" value="BINDING OXIDOREDUCTASE, PUTATIVE (AFU_ORTHOLOGUE AFUA_1G17690)-RELATED"/>
    <property type="match status" value="1"/>
</dbReference>
<accession>A0A7C9L649</accession>
<dbReference type="SUPFAM" id="SSF55103">
    <property type="entry name" value="FAD-linked oxidases, C-terminal domain"/>
    <property type="match status" value="1"/>
</dbReference>
<dbReference type="AlphaFoldDB" id="A0A7C9L649"/>
<dbReference type="EMBL" id="VENJ01000002">
    <property type="protein sequence ID" value="MTJ03493.1"/>
    <property type="molecule type" value="Genomic_DNA"/>
</dbReference>
<comment type="cofactor">
    <cofactor evidence="1">
        <name>FAD</name>
        <dbReference type="ChEBI" id="CHEBI:57692"/>
    </cofactor>
</comment>
<dbReference type="Gene3D" id="3.40.462.20">
    <property type="match status" value="1"/>
</dbReference>
<dbReference type="RefSeq" id="WP_273247977.1">
    <property type="nucleotide sequence ID" value="NZ_VENJ01000002.1"/>
</dbReference>
<proteinExistence type="inferred from homology"/>
<dbReference type="InterPro" id="IPR016169">
    <property type="entry name" value="FAD-bd_PCMH_sub2"/>
</dbReference>
<dbReference type="PROSITE" id="PS51387">
    <property type="entry name" value="FAD_PCMH"/>
    <property type="match status" value="1"/>
</dbReference>
<dbReference type="GO" id="GO:0016491">
    <property type="term" value="F:oxidoreductase activity"/>
    <property type="evidence" value="ECO:0007669"/>
    <property type="project" value="UniProtKB-KW"/>
</dbReference>
<name>A0A7C9L649_9RHOB</name>
<evidence type="ECO:0000256" key="1">
    <source>
        <dbReference type="ARBA" id="ARBA00001974"/>
    </source>
</evidence>
<evidence type="ECO:0000313" key="8">
    <source>
        <dbReference type="Proteomes" id="UP000483078"/>
    </source>
</evidence>
<dbReference type="InterPro" id="IPR006094">
    <property type="entry name" value="Oxid_FAD_bind_N"/>
</dbReference>
<dbReference type="Gene3D" id="3.30.465.10">
    <property type="match status" value="1"/>
</dbReference>
<comment type="similarity">
    <text evidence="2">Belongs to the oxygen-dependent FAD-linked oxidoreductase family.</text>
</comment>
<evidence type="ECO:0000256" key="3">
    <source>
        <dbReference type="ARBA" id="ARBA00022630"/>
    </source>
</evidence>
<dbReference type="InterPro" id="IPR050416">
    <property type="entry name" value="FAD-linked_Oxidoreductase"/>
</dbReference>
<organism evidence="7 8">
    <name type="scientific">Sediminimonas qiaohouensis</name>
    <dbReference type="NCBI Taxonomy" id="552061"/>
    <lineage>
        <taxon>Bacteria</taxon>
        <taxon>Pseudomonadati</taxon>
        <taxon>Pseudomonadota</taxon>
        <taxon>Alphaproteobacteria</taxon>
        <taxon>Rhodobacterales</taxon>
        <taxon>Roseobacteraceae</taxon>
        <taxon>Sediminimonas</taxon>
    </lineage>
</organism>
<dbReference type="SUPFAM" id="SSF56176">
    <property type="entry name" value="FAD-binding/transporter-associated domain-like"/>
    <property type="match status" value="1"/>
</dbReference>
<dbReference type="InterPro" id="IPR016166">
    <property type="entry name" value="FAD-bd_PCMH"/>
</dbReference>
<dbReference type="InterPro" id="IPR016164">
    <property type="entry name" value="FAD-linked_Oxase-like_C"/>
</dbReference>
<gene>
    <name evidence="7" type="ORF">FH759_02190</name>
</gene>
<evidence type="ECO:0000256" key="2">
    <source>
        <dbReference type="ARBA" id="ARBA00005466"/>
    </source>
</evidence>
<sequence length="468" mass="49943">MTLNDFTRDVLSKQALAERLDGFKGMLLAPGEAGFDDAAAIWNGTVKARPGLIAQCTGAGDVATVVRAVAHDDIRLSVKGGGHNVAGTAVCDGGLMLDLSPMNDVAVDPDGAIVRAGGGATWGAVDAAAQAHGLATPGGLVSKTGIGGLTLGGGYGWLRRKHGLSCDALISAEIVTADGEIRTASAEQNADLFWAIRGGGGNFGVVTRFDYRLFPLGPEVFFSFVVYPLEEGRQVLRGWRDFCANAADEVTSLALCGTVPEDEAFEQRTHGRHFAALATMYAGPPGEGERALSPLRQLGTPLADFSGPAPYIEVQQHFDEDYPDGMRYYWTSLYLPDCPDGAIDTLLELSRERPSALTTVEFWQLGGAMARVDADATAFGARDAAWMLAVESNWEDPAADARNTAWTREARARMAAYSTGEGYRNFDPEPGHGPEAGGAQIQRLREVKRRYDPANLFRHNHNITPAQG</sequence>
<evidence type="ECO:0000256" key="4">
    <source>
        <dbReference type="ARBA" id="ARBA00022827"/>
    </source>
</evidence>
<reference evidence="7 8" key="1">
    <citation type="submission" date="2019-06" db="EMBL/GenBank/DDBJ databases">
        <title>Enrichment of Autotrophic Halophilic Microorganisms from Red Sea Brine Pool Using Microbial Electrosynthesis System.</title>
        <authorList>
            <person name="Alqahtani M.F."/>
            <person name="Bajracharya S."/>
            <person name="Katuri K.P."/>
            <person name="Ali M."/>
            <person name="Saikaly P.E."/>
        </authorList>
    </citation>
    <scope>NUCLEOTIDE SEQUENCE [LARGE SCALE GENOMIC DNA]</scope>
    <source>
        <strain evidence="7">MES6</strain>
    </source>
</reference>